<evidence type="ECO:0000256" key="1">
    <source>
        <dbReference type="SAM" id="MobiDB-lite"/>
    </source>
</evidence>
<reference evidence="2" key="1">
    <citation type="submission" date="2020-02" db="EMBL/GenBank/DDBJ databases">
        <title>Bird 10,000 Genomes (B10K) Project - Family phase.</title>
        <authorList>
            <person name="Zhang G."/>
        </authorList>
    </citation>
    <scope>NUCLEOTIDE SEQUENCE</scope>
    <source>
        <strain evidence="2">B10K-DU-002-37</strain>
        <tissue evidence="2">Muscle</tissue>
    </source>
</reference>
<dbReference type="OrthoDB" id="5812172at2759"/>
<feature type="region of interest" description="Disordered" evidence="1">
    <location>
        <begin position="32"/>
        <end position="56"/>
    </location>
</feature>
<dbReference type="EMBL" id="WAAF01007338">
    <property type="protein sequence ID" value="NXX42595.1"/>
    <property type="molecule type" value="Genomic_DNA"/>
</dbReference>
<evidence type="ECO:0000313" key="2">
    <source>
        <dbReference type="EMBL" id="NXX42595.1"/>
    </source>
</evidence>
<sequence length="211" mass="22975">AAGAGEVKISEHCSSKATNTFGEFELEGIYRLQDQASPSDSEARAEEDSATGSFGLRSRKRVFTDLSPEQLESQDAKRSCTDKHSLDLAAFSTEEGNRSKSRMESVLPEKLGAGLLITPERHSCARDDDVFLLTGSTPPVKSSLSASSLRALTQSPLLCPGQTPQPRRRPAPEEESDGFQTAANQELSPFHLMASRKCPLSRTYSRKKLLS</sequence>
<protein>
    <submittedName>
        <fullName evidence="2">TICRR protein</fullName>
    </submittedName>
</protein>
<dbReference type="Proteomes" id="UP000627253">
    <property type="component" value="Unassembled WGS sequence"/>
</dbReference>
<organism evidence="2 3">
    <name type="scientific">Tricholaema leucomelas</name>
    <name type="common">pied barbet</name>
    <dbReference type="NCBI Taxonomy" id="240729"/>
    <lineage>
        <taxon>Eukaryota</taxon>
        <taxon>Metazoa</taxon>
        <taxon>Chordata</taxon>
        <taxon>Craniata</taxon>
        <taxon>Vertebrata</taxon>
        <taxon>Euteleostomi</taxon>
        <taxon>Archelosauria</taxon>
        <taxon>Archosauria</taxon>
        <taxon>Dinosauria</taxon>
        <taxon>Saurischia</taxon>
        <taxon>Theropoda</taxon>
        <taxon>Coelurosauria</taxon>
        <taxon>Aves</taxon>
        <taxon>Neognathae</taxon>
        <taxon>Neoaves</taxon>
        <taxon>Telluraves</taxon>
        <taxon>Coraciimorphae</taxon>
        <taxon>Piciformes</taxon>
        <taxon>Lybiidae</taxon>
        <taxon>Tricholaema lacrymosa</taxon>
    </lineage>
</organism>
<proteinExistence type="predicted"/>
<comment type="caution">
    <text evidence="2">The sequence shown here is derived from an EMBL/GenBank/DDBJ whole genome shotgun (WGS) entry which is preliminary data.</text>
</comment>
<feature type="region of interest" description="Disordered" evidence="1">
    <location>
        <begin position="153"/>
        <end position="190"/>
    </location>
</feature>
<keyword evidence="3" id="KW-1185">Reference proteome</keyword>
<name>A0A852IK30_9PICI</name>
<evidence type="ECO:0000313" key="3">
    <source>
        <dbReference type="Proteomes" id="UP000627253"/>
    </source>
</evidence>
<feature type="compositionally biased region" description="Polar residues" evidence="1">
    <location>
        <begin position="178"/>
        <end position="187"/>
    </location>
</feature>
<dbReference type="AlphaFoldDB" id="A0A852IK30"/>
<accession>A0A852IK30</accession>
<gene>
    <name evidence="2" type="primary">Ticrr_0</name>
    <name evidence="2" type="ORF">TRILEU_R06570</name>
</gene>
<feature type="non-terminal residue" evidence="2">
    <location>
        <position position="1"/>
    </location>
</feature>
<feature type="non-terminal residue" evidence="2">
    <location>
        <position position="211"/>
    </location>
</feature>